<dbReference type="AlphaFoldDB" id="A0A2N9W1D2"/>
<dbReference type="PANTHER" id="PTHR30344:SF1">
    <property type="entry name" value="6-PHOSPHOGLUCONOLACTONASE"/>
    <property type="match status" value="1"/>
</dbReference>
<reference evidence="4" key="1">
    <citation type="journal article" date="2017" name="Int J Environ Stud">
        <title>Does the Miocene-Pliocene relict legume Oxytropis triphylla form nitrogen-fixing nodules with a combination of bacterial strains?</title>
        <authorList>
            <person name="Safronova V."/>
            <person name="Belimov A."/>
            <person name="Sazanova A."/>
            <person name="Kuznetsova I."/>
            <person name="Popova J."/>
            <person name="Andronov E."/>
            <person name="Verkhozina A."/>
            <person name="Tikhonovich I."/>
        </authorList>
    </citation>
    <scope>NUCLEOTIDE SEQUENCE [LARGE SCALE GENOMIC DNA]</scope>
    <source>
        <strain evidence="4">Tri-38</strain>
    </source>
</reference>
<evidence type="ECO:0008006" key="5">
    <source>
        <dbReference type="Google" id="ProtNLM"/>
    </source>
</evidence>
<dbReference type="GO" id="GO:0006006">
    <property type="term" value="P:glucose metabolic process"/>
    <property type="evidence" value="ECO:0007669"/>
    <property type="project" value="UniProtKB-KW"/>
</dbReference>
<organism evidence="3 4">
    <name type="scientific">Phyllobacterium zundukense</name>
    <dbReference type="NCBI Taxonomy" id="1867719"/>
    <lineage>
        <taxon>Bacteria</taxon>
        <taxon>Pseudomonadati</taxon>
        <taxon>Pseudomonadota</taxon>
        <taxon>Alphaproteobacteria</taxon>
        <taxon>Hyphomicrobiales</taxon>
        <taxon>Phyllobacteriaceae</taxon>
        <taxon>Phyllobacterium</taxon>
    </lineage>
</organism>
<dbReference type="GO" id="GO:0005829">
    <property type="term" value="C:cytosol"/>
    <property type="evidence" value="ECO:0007669"/>
    <property type="project" value="TreeGrafter"/>
</dbReference>
<dbReference type="PANTHER" id="PTHR30344">
    <property type="entry name" value="6-PHOSPHOGLUCONOLACTONASE-RELATED"/>
    <property type="match status" value="1"/>
</dbReference>
<evidence type="ECO:0000256" key="1">
    <source>
        <dbReference type="ARBA" id="ARBA00005564"/>
    </source>
</evidence>
<dbReference type="Gene3D" id="2.130.10.10">
    <property type="entry name" value="YVTN repeat-like/Quinoprotein amine dehydrogenase"/>
    <property type="match status" value="1"/>
</dbReference>
<dbReference type="SUPFAM" id="SSF51004">
    <property type="entry name" value="C-terminal (heme d1) domain of cytochrome cd1-nitrite reductase"/>
    <property type="match status" value="1"/>
</dbReference>
<dbReference type="Pfam" id="PF10282">
    <property type="entry name" value="Lactonase"/>
    <property type="match status" value="1"/>
</dbReference>
<dbReference type="InterPro" id="IPR015943">
    <property type="entry name" value="WD40/YVTN_repeat-like_dom_sf"/>
</dbReference>
<keyword evidence="4" id="KW-1185">Reference proteome</keyword>
<dbReference type="GO" id="GO:0017057">
    <property type="term" value="F:6-phosphogluconolactonase activity"/>
    <property type="evidence" value="ECO:0007669"/>
    <property type="project" value="TreeGrafter"/>
</dbReference>
<dbReference type="InterPro" id="IPR011048">
    <property type="entry name" value="Haem_d1_sf"/>
</dbReference>
<keyword evidence="2" id="KW-0119">Carbohydrate metabolism</keyword>
<keyword evidence="2" id="KW-0313">Glucose metabolism</keyword>
<dbReference type="InterPro" id="IPR050282">
    <property type="entry name" value="Cycloisomerase_2"/>
</dbReference>
<dbReference type="InterPro" id="IPR019405">
    <property type="entry name" value="Lactonase_7-beta_prop"/>
</dbReference>
<evidence type="ECO:0000313" key="3">
    <source>
        <dbReference type="EMBL" id="PIO45550.1"/>
    </source>
</evidence>
<gene>
    <name evidence="3" type="ORF">B5P45_05950</name>
</gene>
<proteinExistence type="inferred from homology"/>
<sequence>MRSPMSKTFAFVGNLNRNALPGEGKGISVFHFNDRTGDLTLASEYLPIDNPGYLAIDEKRKRLYAAVEIPAWNENMAVAFDIDPATGALSYINMQPTLGNTTCHIGFDQSGELIFASNYTVAELGARPGNAVAAFSIRTDGGLDPAFAAAIHEGKNAILPTDKRQHGHCAVVSPDNRYVFVCDLGLDRIMAYNLPAKGEGLALAATPFTQLPDGAGPRHMTFHPNGKIAYVINELNCTVSVLHYNSESAEFTISQTLPTLPDDFSDTNTCAEIAVSPDGRFLYGSNRGHNSIVSYAIAETGAISLIGWTPSQGVGPRNFVIDPSGRFMLVANQKGGGIAIFKRDIETGTLEDTGKRIALQSPMRIVFGTFG</sequence>
<name>A0A2N9W1D2_9HYPH</name>
<protein>
    <recommendedName>
        <fullName evidence="5">6-phosphogluconolactonase</fullName>
    </recommendedName>
</protein>
<evidence type="ECO:0000256" key="2">
    <source>
        <dbReference type="ARBA" id="ARBA00022526"/>
    </source>
</evidence>
<comment type="caution">
    <text evidence="3">The sequence shown here is derived from an EMBL/GenBank/DDBJ whole genome shotgun (WGS) entry which is preliminary data.</text>
</comment>
<dbReference type="Proteomes" id="UP000232163">
    <property type="component" value="Unassembled WGS sequence"/>
</dbReference>
<comment type="similarity">
    <text evidence="1">Belongs to the cycloisomerase 2 family.</text>
</comment>
<dbReference type="EMBL" id="MZMT01000017">
    <property type="protein sequence ID" value="PIO45550.1"/>
    <property type="molecule type" value="Genomic_DNA"/>
</dbReference>
<evidence type="ECO:0000313" key="4">
    <source>
        <dbReference type="Proteomes" id="UP000232163"/>
    </source>
</evidence>
<accession>A0A2N9W1D2</accession>